<dbReference type="Gene3D" id="2.120.10.80">
    <property type="entry name" value="Kelch-type beta propeller"/>
    <property type="match status" value="1"/>
</dbReference>
<dbReference type="Proteomes" id="UP000019763">
    <property type="component" value="Unassembled WGS sequence"/>
</dbReference>
<dbReference type="EMBL" id="AFNH02000412">
    <property type="protein sequence ID" value="EZG70942.1"/>
    <property type="molecule type" value="Genomic_DNA"/>
</dbReference>
<dbReference type="GeneID" id="22911979"/>
<keyword evidence="1" id="KW-0880">Kelch repeat</keyword>
<dbReference type="PANTHER" id="PTHR45632">
    <property type="entry name" value="LD33804P"/>
    <property type="match status" value="1"/>
</dbReference>
<organism evidence="4 5">
    <name type="scientific">Gregarina niphandrodes</name>
    <name type="common">Septate eugregarine</name>
    <dbReference type="NCBI Taxonomy" id="110365"/>
    <lineage>
        <taxon>Eukaryota</taxon>
        <taxon>Sar</taxon>
        <taxon>Alveolata</taxon>
        <taxon>Apicomplexa</taxon>
        <taxon>Conoidasida</taxon>
        <taxon>Gregarinasina</taxon>
        <taxon>Eugregarinorida</taxon>
        <taxon>Gregarinidae</taxon>
        <taxon>Gregarina</taxon>
    </lineage>
</organism>
<dbReference type="RefSeq" id="XP_011129857.1">
    <property type="nucleotide sequence ID" value="XM_011131555.1"/>
</dbReference>
<evidence type="ECO:0000256" key="3">
    <source>
        <dbReference type="SAM" id="MobiDB-lite"/>
    </source>
</evidence>
<dbReference type="Pfam" id="PF01344">
    <property type="entry name" value="Kelch_1"/>
    <property type="match status" value="1"/>
</dbReference>
<keyword evidence="5" id="KW-1185">Reference proteome</keyword>
<proteinExistence type="predicted"/>
<sequence length="564" mass="62373">MFWHLAWYVAGKVGAQVSYATFTLALRGFCQVGRLVFREAVARRESALLRGPRFSCSGTSWRSRWWWSSRRTGGRCSVVLKSRFRENRVLQDGVAAGFTLISMVDKKWSVQAVFVNNVGKSLVVHMKTLTLERRDNVFGWKEKTIDSKRKTQLPLGSRCCPMETGVLCLGGFDSAKSTLLVSVPYFERPRSNRMGAEIGAKPSADSHKECKPVAVGFAMGLEKRLFSQTTTTKQELSIAHRQNSSCDHNRDSATAYIGHDCVAAIAPDTNALELFRNRQNSWAVVNTSCPKFVNQAALVFIDDRLYYLGGRSQATRQIDGSMFSLLIPPIGLPTESRVARLQQASWNMCAELPEKVDKAAVIALSQRILIIGGASRGAPSNHVFVYNTQTDRWKQAASLKFARIQPVIIQLDKHLVVINGHDAVGKPVTAVEAIRIADLFLSAEYYTPTTTGFNGTGMRATGDENILQDSQHNSQATGGLSEPEDLNAPEWLFVGNRTDLLDAQVYTAAAPYPIRSLSIGHMLPGMADMPGGTWQIQMYSMASSDDQLTNPDYDSDDPADFYFS</sequence>
<reference evidence="4" key="1">
    <citation type="submission" date="2013-12" db="EMBL/GenBank/DDBJ databases">
        <authorList>
            <person name="Omoto C.K."/>
            <person name="Sibley D."/>
            <person name="Venepally P."/>
            <person name="Hadjithomas M."/>
            <person name="Karamycheva S."/>
            <person name="Brunk B."/>
            <person name="Roos D."/>
            <person name="Caler E."/>
            <person name="Lorenzi H."/>
        </authorList>
    </citation>
    <scope>NUCLEOTIDE SEQUENCE</scope>
</reference>
<feature type="region of interest" description="Disordered" evidence="3">
    <location>
        <begin position="545"/>
        <end position="564"/>
    </location>
</feature>
<name>A0A023B948_GRENI</name>
<comment type="caution">
    <text evidence="4">The sequence shown here is derived from an EMBL/GenBank/DDBJ whole genome shotgun (WGS) entry which is preliminary data.</text>
</comment>
<gene>
    <name evidence="4" type="ORF">GNI_053910</name>
</gene>
<evidence type="ECO:0000256" key="2">
    <source>
        <dbReference type="ARBA" id="ARBA00022737"/>
    </source>
</evidence>
<evidence type="ECO:0000256" key="1">
    <source>
        <dbReference type="ARBA" id="ARBA00022441"/>
    </source>
</evidence>
<dbReference type="VEuPathDB" id="CryptoDB:GNI_053910"/>
<accession>A0A023B948</accession>
<feature type="compositionally biased region" description="Acidic residues" evidence="3">
    <location>
        <begin position="553"/>
        <end position="564"/>
    </location>
</feature>
<keyword evidence="2" id="KW-0677">Repeat</keyword>
<dbReference type="OrthoDB" id="45365at2759"/>
<dbReference type="PANTHER" id="PTHR45632:SF3">
    <property type="entry name" value="KELCH-LIKE PROTEIN 32"/>
    <property type="match status" value="1"/>
</dbReference>
<evidence type="ECO:0000313" key="4">
    <source>
        <dbReference type="EMBL" id="EZG70942.1"/>
    </source>
</evidence>
<dbReference type="AlphaFoldDB" id="A0A023B948"/>
<dbReference type="SUPFAM" id="SSF117281">
    <property type="entry name" value="Kelch motif"/>
    <property type="match status" value="1"/>
</dbReference>
<dbReference type="InterPro" id="IPR015915">
    <property type="entry name" value="Kelch-typ_b-propeller"/>
</dbReference>
<evidence type="ECO:0000313" key="5">
    <source>
        <dbReference type="Proteomes" id="UP000019763"/>
    </source>
</evidence>
<protein>
    <submittedName>
        <fullName evidence="4">Kelch repeat protein</fullName>
    </submittedName>
</protein>
<dbReference type="InterPro" id="IPR006652">
    <property type="entry name" value="Kelch_1"/>
</dbReference>